<dbReference type="PANTHER" id="PTHR40866:SF1">
    <property type="entry name" value="BED-TYPE DOMAIN-CONTAINING PROTEIN"/>
    <property type="match status" value="1"/>
</dbReference>
<dbReference type="Proteomes" id="UP000054636">
    <property type="component" value="Unassembled WGS sequence"/>
</dbReference>
<evidence type="ECO:0000313" key="1">
    <source>
        <dbReference type="EMBL" id="KUF95182.1"/>
    </source>
</evidence>
<dbReference type="PANTHER" id="PTHR40866">
    <property type="entry name" value="BED-TYPE DOMAIN-CONTAINING PROTEIN"/>
    <property type="match status" value="1"/>
</dbReference>
<evidence type="ECO:0000313" key="2">
    <source>
        <dbReference type="Proteomes" id="UP000054636"/>
    </source>
</evidence>
<accession>A0A0W8DFP7</accession>
<dbReference type="EMBL" id="LNFP01000243">
    <property type="protein sequence ID" value="KUF95182.1"/>
    <property type="molecule type" value="Genomic_DNA"/>
</dbReference>
<gene>
    <name evidence="1" type="ORF">AM588_10005173</name>
</gene>
<keyword evidence="1" id="KW-0813">Transport</keyword>
<name>A0A0W8DFP7_PHYNI</name>
<dbReference type="AlphaFoldDB" id="A0A0W8DFP7"/>
<protein>
    <submittedName>
        <fullName evidence="1">Bidirectional sugar transporter SWEET15</fullName>
    </submittedName>
</protein>
<reference evidence="1 2" key="1">
    <citation type="submission" date="2015-11" db="EMBL/GenBank/DDBJ databases">
        <title>Genomes and virulence difference between two physiological races of Phytophthora nicotianae.</title>
        <authorList>
            <person name="Liu H."/>
            <person name="Ma X."/>
            <person name="Yu H."/>
            <person name="Fang D."/>
            <person name="Li Y."/>
            <person name="Wang X."/>
            <person name="Wang W."/>
            <person name="Dong Y."/>
            <person name="Xiao B."/>
        </authorList>
    </citation>
    <scope>NUCLEOTIDE SEQUENCE [LARGE SCALE GENOMIC DNA]</scope>
    <source>
        <strain evidence="2">race 1</strain>
    </source>
</reference>
<comment type="caution">
    <text evidence="1">The sequence shown here is derived from an EMBL/GenBank/DDBJ whole genome shotgun (WGS) entry which is preliminary data.</text>
</comment>
<organism evidence="1 2">
    <name type="scientific">Phytophthora nicotianae</name>
    <name type="common">Potato buckeye rot agent</name>
    <name type="synonym">Phytophthora parasitica</name>
    <dbReference type="NCBI Taxonomy" id="4792"/>
    <lineage>
        <taxon>Eukaryota</taxon>
        <taxon>Sar</taxon>
        <taxon>Stramenopiles</taxon>
        <taxon>Oomycota</taxon>
        <taxon>Peronosporomycetes</taxon>
        <taxon>Peronosporales</taxon>
        <taxon>Peronosporaceae</taxon>
        <taxon>Phytophthora</taxon>
    </lineage>
</organism>
<proteinExistence type="predicted"/>
<keyword evidence="1" id="KW-0762">Sugar transport</keyword>
<sequence>MLKPLYHDECPQANQPKAREQNSSEPTILAIIYPAHPDQVLTLHFELSKHSQHLLPNRHDPHLSPSSRHLYPAQVSGFYFRPCRDDHDEVILEYFRCRCGTVRKQTRRNGYSNLMQHVRREHPDYEAIMLAASTAETGSMLSYNNLPLSFCENRAARSVARTTFGQERHSLQSIALEMILFLRQNAGYWNAQTVDDATQ</sequence>